<evidence type="ECO:0000256" key="1">
    <source>
        <dbReference type="ARBA" id="ARBA00007613"/>
    </source>
</evidence>
<dbReference type="GO" id="GO:0015562">
    <property type="term" value="F:efflux transmembrane transporter activity"/>
    <property type="evidence" value="ECO:0007669"/>
    <property type="project" value="InterPro"/>
</dbReference>
<evidence type="ECO:0000256" key="2">
    <source>
        <dbReference type="RuleBase" id="RU362097"/>
    </source>
</evidence>
<dbReference type="AlphaFoldDB" id="A0A9D9GZU4"/>
<feature type="compositionally biased region" description="Polar residues" evidence="3">
    <location>
        <begin position="500"/>
        <end position="512"/>
    </location>
</feature>
<keyword evidence="2" id="KW-0564">Palmitate</keyword>
<dbReference type="Pfam" id="PF02321">
    <property type="entry name" value="OEP"/>
    <property type="match status" value="2"/>
</dbReference>
<evidence type="ECO:0000256" key="3">
    <source>
        <dbReference type="SAM" id="MobiDB-lite"/>
    </source>
</evidence>
<dbReference type="SUPFAM" id="SSF56954">
    <property type="entry name" value="Outer membrane efflux proteins (OEP)"/>
    <property type="match status" value="1"/>
</dbReference>
<dbReference type="InterPro" id="IPR010131">
    <property type="entry name" value="MdtP/NodT-like"/>
</dbReference>
<proteinExistence type="inferred from homology"/>
<gene>
    <name evidence="4" type="ORF">IAB08_08115</name>
</gene>
<dbReference type="PANTHER" id="PTHR30203:SF33">
    <property type="entry name" value="BLR4455 PROTEIN"/>
    <property type="match status" value="1"/>
</dbReference>
<comment type="similarity">
    <text evidence="1 2">Belongs to the outer membrane factor (OMF) (TC 1.B.17) family.</text>
</comment>
<dbReference type="GO" id="GO:0005886">
    <property type="term" value="C:plasma membrane"/>
    <property type="evidence" value="ECO:0007669"/>
    <property type="project" value="UniProtKB-SubCell"/>
</dbReference>
<dbReference type="NCBIfam" id="TIGR01845">
    <property type="entry name" value="outer_NodT"/>
    <property type="match status" value="1"/>
</dbReference>
<keyword evidence="2" id="KW-1134">Transmembrane beta strand</keyword>
<evidence type="ECO:0000313" key="4">
    <source>
        <dbReference type="EMBL" id="MBO8433235.1"/>
    </source>
</evidence>
<dbReference type="InterPro" id="IPR003423">
    <property type="entry name" value="OMP_efflux"/>
</dbReference>
<keyword evidence="2" id="KW-0812">Transmembrane</keyword>
<keyword evidence="2" id="KW-0449">Lipoprotein</keyword>
<feature type="compositionally biased region" description="Basic and acidic residues" evidence="3">
    <location>
        <begin position="513"/>
        <end position="522"/>
    </location>
</feature>
<dbReference type="Gene3D" id="2.20.200.10">
    <property type="entry name" value="Outer membrane efflux proteins (OEP)"/>
    <property type="match status" value="1"/>
</dbReference>
<reference evidence="4" key="1">
    <citation type="submission" date="2020-10" db="EMBL/GenBank/DDBJ databases">
        <authorList>
            <person name="Gilroy R."/>
        </authorList>
    </citation>
    <scope>NUCLEOTIDE SEQUENCE</scope>
    <source>
        <strain evidence="4">2889</strain>
    </source>
</reference>
<dbReference type="Proteomes" id="UP000823612">
    <property type="component" value="Unassembled WGS sequence"/>
</dbReference>
<dbReference type="EMBL" id="JADIMZ010000120">
    <property type="protein sequence ID" value="MBO8433235.1"/>
    <property type="molecule type" value="Genomic_DNA"/>
</dbReference>
<accession>A0A9D9GZU4</accession>
<protein>
    <submittedName>
        <fullName evidence="4">TolC family protein</fullName>
    </submittedName>
</protein>
<organism evidence="4 5">
    <name type="scientific">Candidatus Pullibacteroides excrementavium</name>
    <dbReference type="NCBI Taxonomy" id="2840905"/>
    <lineage>
        <taxon>Bacteria</taxon>
        <taxon>Pseudomonadati</taxon>
        <taxon>Bacteroidota</taxon>
        <taxon>Bacteroidia</taxon>
        <taxon>Bacteroidales</taxon>
        <taxon>Candidatus Pullibacteroides</taxon>
    </lineage>
</organism>
<reference evidence="4" key="2">
    <citation type="journal article" date="2021" name="PeerJ">
        <title>Extensive microbial diversity within the chicken gut microbiome revealed by metagenomics and culture.</title>
        <authorList>
            <person name="Gilroy R."/>
            <person name="Ravi A."/>
            <person name="Getino M."/>
            <person name="Pursley I."/>
            <person name="Horton D.L."/>
            <person name="Alikhan N.F."/>
            <person name="Baker D."/>
            <person name="Gharbi K."/>
            <person name="Hall N."/>
            <person name="Watson M."/>
            <person name="Adriaenssens E.M."/>
            <person name="Foster-Nyarko E."/>
            <person name="Jarju S."/>
            <person name="Secka A."/>
            <person name="Antonio M."/>
            <person name="Oren A."/>
            <person name="Chaudhuri R.R."/>
            <person name="La Ragione R."/>
            <person name="Hildebrand F."/>
            <person name="Pallen M.J."/>
        </authorList>
    </citation>
    <scope>NUCLEOTIDE SEQUENCE</scope>
    <source>
        <strain evidence="4">2889</strain>
    </source>
</reference>
<feature type="region of interest" description="Disordered" evidence="3">
    <location>
        <begin position="494"/>
        <end position="537"/>
    </location>
</feature>
<evidence type="ECO:0000313" key="5">
    <source>
        <dbReference type="Proteomes" id="UP000823612"/>
    </source>
</evidence>
<dbReference type="Gene3D" id="1.20.1600.10">
    <property type="entry name" value="Outer membrane efflux proteins (OEP)"/>
    <property type="match status" value="1"/>
</dbReference>
<keyword evidence="2" id="KW-0472">Membrane</keyword>
<comment type="subcellular location">
    <subcellularLocation>
        <location evidence="2">Cell membrane</location>
        <topology evidence="2">Lipid-anchor</topology>
    </subcellularLocation>
</comment>
<sequence>MLVFSSCSMQKYCPAPDTELPAHILRDEAVLDSLALADMQWWEIYTDTILQSLIRKTLDNNKDMQAAISKIRELRYSSRGAIAENFPTVDLWIGKRNEILNYYGLPKDPGPEPGLKATIGWEFNLFGASIWESKEARDRYLSSIEGQRALQMSLIAQVATAYFELLSLDQQLEIVRRTMETRRESREKAELRFAGGLTSEIPYRQAIVEYASAATLVPEIERQIALKEHEISLLAGEFPSSVERSQTRMRSQFLIDIPVGLPSDLLLRRPDIRQARTELHEAMANAGFYFASRFPSFRINTNVGFEANTDSWAHIFQSPYAYPIVNFLVPLLHWGRNQNRYKASIEKYMQQKAAYEKTVLTAFKEVNDAMVVYNKVTQTSSLLVNLQEAASKYAELAELQYLNGVIGYMDVLDAQRQYFDAQLELVQSVCHEYLALVDLYKALGGGWNEELPEEALTKEQLRKQEKMVKKHLSDSIQARPGLTQEETLRETYREYLGRQATENTEKYIQQDLNPEKKKADRKERRKNRKFEPAKENE</sequence>
<name>A0A9D9GZU4_9BACT</name>
<dbReference type="PANTHER" id="PTHR30203">
    <property type="entry name" value="OUTER MEMBRANE CATION EFFLUX PROTEIN"/>
    <property type="match status" value="1"/>
</dbReference>
<comment type="caution">
    <text evidence="4">The sequence shown here is derived from an EMBL/GenBank/DDBJ whole genome shotgun (WGS) entry which is preliminary data.</text>
</comment>